<feature type="domain" description="Mce/MlaD" evidence="2">
    <location>
        <begin position="61"/>
        <end position="107"/>
    </location>
</feature>
<dbReference type="AlphaFoldDB" id="A0A8E1W9E2"/>
<evidence type="ECO:0000259" key="2">
    <source>
        <dbReference type="Pfam" id="PF02470"/>
    </source>
</evidence>
<gene>
    <name evidence="3" type="ORF">H5411_46465</name>
</gene>
<proteinExistence type="predicted"/>
<organism evidence="3 4">
    <name type="scientific">Amycolatopsis echigonensis</name>
    <dbReference type="NCBI Taxonomy" id="2576905"/>
    <lineage>
        <taxon>Bacteria</taxon>
        <taxon>Bacillati</taxon>
        <taxon>Actinomycetota</taxon>
        <taxon>Actinomycetes</taxon>
        <taxon>Pseudonocardiales</taxon>
        <taxon>Pseudonocardiaceae</taxon>
        <taxon>Amycolatopsis</taxon>
    </lineage>
</organism>
<reference evidence="3 4" key="1">
    <citation type="submission" date="2020-08" db="EMBL/GenBank/DDBJ databases">
        <title>Amycolatopsis echigonensis JCM 21831.</title>
        <authorList>
            <person name="Tedsree N."/>
            <person name="Kuncharoen N."/>
            <person name="Likhitwitayawuid K."/>
            <person name="Tanasupawat S."/>
        </authorList>
    </citation>
    <scope>NUCLEOTIDE SEQUENCE [LARGE SCALE GENOMIC DNA]</scope>
    <source>
        <strain evidence="3 4">JCM 21831</strain>
    </source>
</reference>
<evidence type="ECO:0000313" key="4">
    <source>
        <dbReference type="Proteomes" id="UP000550260"/>
    </source>
</evidence>
<dbReference type="Pfam" id="PF02470">
    <property type="entry name" value="MlaD"/>
    <property type="match status" value="1"/>
</dbReference>
<evidence type="ECO:0000256" key="1">
    <source>
        <dbReference type="SAM" id="Phobius"/>
    </source>
</evidence>
<dbReference type="RefSeq" id="WP_183128021.1">
    <property type="nucleotide sequence ID" value="NZ_JACJHR010000231.1"/>
</dbReference>
<feature type="transmembrane region" description="Helical" evidence="1">
    <location>
        <begin position="21"/>
        <end position="43"/>
    </location>
</feature>
<dbReference type="InterPro" id="IPR003399">
    <property type="entry name" value="Mce/MlaD"/>
</dbReference>
<feature type="non-terminal residue" evidence="3">
    <location>
        <position position="108"/>
    </location>
</feature>
<dbReference type="EMBL" id="JACJHR010000231">
    <property type="protein sequence ID" value="MBB2506531.1"/>
    <property type="molecule type" value="Genomic_DNA"/>
</dbReference>
<keyword evidence="1" id="KW-0472">Membrane</keyword>
<accession>A0A8E1W9E2</accession>
<evidence type="ECO:0000313" key="3">
    <source>
        <dbReference type="EMBL" id="MBB2506531.1"/>
    </source>
</evidence>
<name>A0A8E1W9E2_9PSEU</name>
<keyword evidence="1" id="KW-0812">Transmembrane</keyword>
<protein>
    <submittedName>
        <fullName evidence="3">MCE family protein</fullName>
    </submittedName>
</protein>
<keyword evidence="1" id="KW-1133">Transmembrane helix</keyword>
<comment type="caution">
    <text evidence="3">The sequence shown here is derived from an EMBL/GenBank/DDBJ whole genome shotgun (WGS) entry which is preliminary data.</text>
</comment>
<dbReference type="Proteomes" id="UP000550260">
    <property type="component" value="Unassembled WGS sequence"/>
</dbReference>
<sequence>MTRDQGRIKKTWERVRNEPKLGRNVLTLAVLLVVGLAVGGYIVSQQGAGTTTWPWQDRFIMKAEFDNAPAISPGNGQEVRIAGVKVGQIDSASVSDDGKALLTLSIDP</sequence>